<evidence type="ECO:0000313" key="2">
    <source>
        <dbReference type="Proteomes" id="UP000191153"/>
    </source>
</evidence>
<sequence>MEVMIIALTEKKIEIIEEYLRNKALDKTSAVRAIDPKIKNPSSYAWKLFREIEVQEYLLRRREELLMESCITPEEIIKGVTIGLKGALGFQERTITAITKDGFVSDKGVYPDAMEAKNYYSILEKMLGPEISPALQGKQLLEEKKYKLKEKESAVKTSIEKGIKELKLKKLKEGTKSEGDELIG</sequence>
<dbReference type="STRING" id="180163.SAMN02745174_02058"/>
<organism evidence="1 2">
    <name type="scientific">Cetobacterium ceti</name>
    <dbReference type="NCBI Taxonomy" id="180163"/>
    <lineage>
        <taxon>Bacteria</taxon>
        <taxon>Fusobacteriati</taxon>
        <taxon>Fusobacteriota</taxon>
        <taxon>Fusobacteriia</taxon>
        <taxon>Fusobacteriales</taxon>
        <taxon>Fusobacteriaceae</taxon>
        <taxon>Cetobacterium</taxon>
    </lineage>
</organism>
<name>A0A1T4PV15_9FUSO</name>
<evidence type="ECO:0000313" key="1">
    <source>
        <dbReference type="EMBL" id="SJZ95390.1"/>
    </source>
</evidence>
<dbReference type="AlphaFoldDB" id="A0A1T4PV15"/>
<keyword evidence="2" id="KW-1185">Reference proteome</keyword>
<protein>
    <submittedName>
        <fullName evidence="1">Uncharacterized protein</fullName>
    </submittedName>
</protein>
<dbReference type="Proteomes" id="UP000191153">
    <property type="component" value="Unassembled WGS sequence"/>
</dbReference>
<reference evidence="1 2" key="1">
    <citation type="submission" date="2017-02" db="EMBL/GenBank/DDBJ databases">
        <authorList>
            <person name="Peterson S.W."/>
        </authorList>
    </citation>
    <scope>NUCLEOTIDE SEQUENCE [LARGE SCALE GENOMIC DNA]</scope>
    <source>
        <strain evidence="1 2">ATCC 700028</strain>
    </source>
</reference>
<dbReference type="EMBL" id="FUWX01000016">
    <property type="protein sequence ID" value="SJZ95390.1"/>
    <property type="molecule type" value="Genomic_DNA"/>
</dbReference>
<accession>A0A1T4PV15</accession>
<proteinExistence type="predicted"/>
<gene>
    <name evidence="1" type="ORF">SAMN02745174_02058</name>
</gene>